<feature type="region of interest" description="Disordered" evidence="1">
    <location>
        <begin position="1086"/>
        <end position="1112"/>
    </location>
</feature>
<accession>A0A833RUM6</accession>
<sequence length="1370" mass="158266">MDSSKVASKLLSALWIYLSNSEKHIFRVLLRLKFVTKKYAKIYDLIFMKSFTTFKKGVESLTDIDYIRYLLVLKMWKKTKETVEEKKQMNKMALTILGPCIPKMHNELLNIIPKVPTGLENETIWLLQPNVFDLKTACKNFLIFEEQTMSAEFKDNHLRTSKLNFELSQNLSYDTQKCFTNCEFKKSHIGNSENNHTFEEEMKSNKNSNQQLFPLRNKNKYKKVSNSGAVILIDLTEDELKTNTKKKKKGCQRSLEWLKMVKKKYKMQKQINGIKYRNQLKIADAYNADNFGFQLPVSNNKVNESTENCTLTEEKSVQNNTDISEKNILDLNKRNNELKSMFQNKQCDTCTSLIKQTDVQRNKILYLLKLLSIVGQNIKEPKTVLNLLRESRNENMSSEHSVSFRNAINESNKIDAQDKELFSQSKSSIKTIFLSKECQNNITDIQSIKQELPTNKDSNVIEENTYCQTESIYVQNDHLHDLKFKNSHNSQAMKQNIVQKVRDCIDCCKKNEVKPFSCHNSNIFNTIKSEDVTQNTMDSNTIDKTTICDKNIMCILNDLDKCMDVLNRISEHIITIHAEEQRSELDKMNVRTVFTTVLGNQCAESLLSDWIQNINSLTDTEILSKILELYEKKDLLNKCNCQDFHFLNEFNKLISQPKEYQSYGKNNIFLENKLPSSLIYNHIKSEFGHNIKKENNESFEILKNKIQDINQHKINLLTNNQTCDASFIHDMKYFKKTNHDSRLINEFEKTNISDSVLNGDVQETIEDEQKIWRDLKSPLMSPFHYDNSDSILNCITDFFSQSEDVYTNKTEEMYTLLDAENCQASLSKDSFGRVGILNSSFDFDSNMGLSSSDYLYSNVQTLNPRLIEQNFEDEIPLTKNFNISEFNFEEKTTENNDLENTLSEKDEELYSNQNHFANSNIDMIGFELNTDTEAAFEFPSPIKSIPSFSSQSTNLVNPDNIFSEERESFPKCSLSSSIDKFNTGNVIEKFYIFQEKNTTNQTQLLNNIKMRGLPEICTSNNIPSNESMNSVLNQQEDDVQLSQKYTSVELVTSPLITKEFLNSCDLLSSTDLSCNTDITSQCIEQQDKSSLEQRNTQKSMQDNCEEKQKHITKRKIEINAQSRSSKRTLRCKKKTKVKKEKNELLSSMIQSNQNELSLRCSQITIINSLNYQDMQNTCESPQSTFYTSQCETSPKNVNNQLTCGSAEQLNVSQQTLLNLHEDSMVDTIYREESTLQNQCIMEDDILEDSRISSVLEKSHIPEDKFCFKISERNINIDTDTTKANLTTDKNITEVSSIIKCTKSLSNIDVQLQNSTKEQTTSDEDIPLKKRKLNSKYSSLKANTIVSPMNQQNLQKNMFSERKHCLATLKT</sequence>
<keyword evidence="3" id="KW-1185">Reference proteome</keyword>
<evidence type="ECO:0000313" key="2">
    <source>
        <dbReference type="EMBL" id="KAF3429399.1"/>
    </source>
</evidence>
<evidence type="ECO:0000256" key="1">
    <source>
        <dbReference type="SAM" id="MobiDB-lite"/>
    </source>
</evidence>
<gene>
    <name evidence="2" type="ORF">E2986_08456</name>
</gene>
<feature type="compositionally biased region" description="Polar residues" evidence="1">
    <location>
        <begin position="1092"/>
        <end position="1102"/>
    </location>
</feature>
<dbReference type="EMBL" id="WNWW01000163">
    <property type="protein sequence ID" value="KAF3429399.1"/>
    <property type="molecule type" value="Genomic_DNA"/>
</dbReference>
<proteinExistence type="predicted"/>
<comment type="caution">
    <text evidence="2">The sequence shown here is derived from an EMBL/GenBank/DDBJ whole genome shotgun (WGS) entry which is preliminary data.</text>
</comment>
<dbReference type="Proteomes" id="UP000655588">
    <property type="component" value="Unassembled WGS sequence"/>
</dbReference>
<evidence type="ECO:0000313" key="3">
    <source>
        <dbReference type="Proteomes" id="UP000655588"/>
    </source>
</evidence>
<reference evidence="2" key="1">
    <citation type="submission" date="2019-11" db="EMBL/GenBank/DDBJ databases">
        <title>The nuclear and mitochondrial genomes of Frieseomelitta varia - a highly eusocial stingless bee (Meliponini) with a permanently sterile worker caste.</title>
        <authorList>
            <person name="Freitas F.C.P."/>
            <person name="Lourenco A.P."/>
            <person name="Nunes F.M.F."/>
            <person name="Paschoal A.R."/>
            <person name="Abreu F.C.P."/>
            <person name="Barbin F.O."/>
            <person name="Bataglia L."/>
            <person name="Cardoso-Junior C.A.M."/>
            <person name="Cervoni M.S."/>
            <person name="Silva S.R."/>
            <person name="Dalarmi F."/>
            <person name="Del Lama M.A."/>
            <person name="Depintor T.S."/>
            <person name="Ferreira K.M."/>
            <person name="Goria P.S."/>
            <person name="Jaskot M.C."/>
            <person name="Lago D.C."/>
            <person name="Luna-Lucena D."/>
            <person name="Moda L.M."/>
            <person name="Nascimento L."/>
            <person name="Pedrino M."/>
            <person name="Rabico F.O."/>
            <person name="Sanches F.C."/>
            <person name="Santos D.E."/>
            <person name="Santos C.G."/>
            <person name="Vieira J."/>
            <person name="Lopes T.F."/>
            <person name="Barchuk A.R."/>
            <person name="Hartfelder K."/>
            <person name="Simoes Z.L.P."/>
            <person name="Bitondi M.M.G."/>
            <person name="Pinheiro D.G."/>
        </authorList>
    </citation>
    <scope>NUCLEOTIDE SEQUENCE</scope>
    <source>
        <strain evidence="2">USP_RPSP 00005682</strain>
        <tissue evidence="2">Whole individual</tissue>
    </source>
</reference>
<protein>
    <submittedName>
        <fullName evidence="2">Uncharacterized protein</fullName>
    </submittedName>
</protein>
<organism evidence="2 3">
    <name type="scientific">Frieseomelitta varia</name>
    <dbReference type="NCBI Taxonomy" id="561572"/>
    <lineage>
        <taxon>Eukaryota</taxon>
        <taxon>Metazoa</taxon>
        <taxon>Ecdysozoa</taxon>
        <taxon>Arthropoda</taxon>
        <taxon>Hexapoda</taxon>
        <taxon>Insecta</taxon>
        <taxon>Pterygota</taxon>
        <taxon>Neoptera</taxon>
        <taxon>Endopterygota</taxon>
        <taxon>Hymenoptera</taxon>
        <taxon>Apocrita</taxon>
        <taxon>Aculeata</taxon>
        <taxon>Apoidea</taxon>
        <taxon>Anthophila</taxon>
        <taxon>Apidae</taxon>
        <taxon>Frieseomelitta</taxon>
    </lineage>
</organism>
<name>A0A833RUM6_9HYME</name>